<organism evidence="9 11">
    <name type="scientific">Didymodactylos carnosus</name>
    <dbReference type="NCBI Taxonomy" id="1234261"/>
    <lineage>
        <taxon>Eukaryota</taxon>
        <taxon>Metazoa</taxon>
        <taxon>Spiralia</taxon>
        <taxon>Gnathifera</taxon>
        <taxon>Rotifera</taxon>
        <taxon>Eurotatoria</taxon>
        <taxon>Bdelloidea</taxon>
        <taxon>Philodinida</taxon>
        <taxon>Philodinidae</taxon>
        <taxon>Didymodactylos</taxon>
    </lineage>
</organism>
<dbReference type="PROSITE" id="PS51410">
    <property type="entry name" value="BH4_AAA_HYDROXYL_2"/>
    <property type="match status" value="1"/>
</dbReference>
<reference evidence="9" key="1">
    <citation type="submission" date="2021-02" db="EMBL/GenBank/DDBJ databases">
        <authorList>
            <person name="Nowell W R."/>
        </authorList>
    </citation>
    <scope>NUCLEOTIDE SEQUENCE</scope>
</reference>
<dbReference type="PANTHER" id="PTHR11473:SF24">
    <property type="entry name" value="PHENYLALANINE-4-HYDROXYLASE"/>
    <property type="match status" value="1"/>
</dbReference>
<dbReference type="InterPro" id="IPR001273">
    <property type="entry name" value="ArAA_hydroxylase"/>
</dbReference>
<protein>
    <recommendedName>
        <fullName evidence="3">phenylalanine 4-monooxygenase</fullName>
        <ecNumber evidence="3">1.14.16.1</ecNumber>
    </recommendedName>
</protein>
<evidence type="ECO:0000256" key="3">
    <source>
        <dbReference type="ARBA" id="ARBA00011995"/>
    </source>
</evidence>
<dbReference type="EMBL" id="CAJNOQ010009058">
    <property type="protein sequence ID" value="CAF1214397.1"/>
    <property type="molecule type" value="Genomic_DNA"/>
</dbReference>
<evidence type="ECO:0000256" key="1">
    <source>
        <dbReference type="ARBA" id="ARBA00001954"/>
    </source>
</evidence>
<keyword evidence="7" id="KW-0503">Monooxygenase</keyword>
<name>A0A814XI89_9BILA</name>
<dbReference type="InterPro" id="IPR019774">
    <property type="entry name" value="Aromatic-AA_hydroxylase_C"/>
</dbReference>
<evidence type="ECO:0000256" key="5">
    <source>
        <dbReference type="ARBA" id="ARBA00023002"/>
    </source>
</evidence>
<proteinExistence type="inferred from homology"/>
<dbReference type="PRINTS" id="PR00372">
    <property type="entry name" value="FYWHYDRXLASE"/>
</dbReference>
<dbReference type="Pfam" id="PF00351">
    <property type="entry name" value="Biopterin_H"/>
    <property type="match status" value="1"/>
</dbReference>
<dbReference type="AlphaFoldDB" id="A0A814XI89"/>
<keyword evidence="4" id="KW-0479">Metal-binding</keyword>
<evidence type="ECO:0000256" key="7">
    <source>
        <dbReference type="ARBA" id="ARBA00023033"/>
    </source>
</evidence>
<evidence type="ECO:0000313" key="9">
    <source>
        <dbReference type="EMBL" id="CAF1214397.1"/>
    </source>
</evidence>
<evidence type="ECO:0000313" key="10">
    <source>
        <dbReference type="EMBL" id="CAF3978274.1"/>
    </source>
</evidence>
<keyword evidence="5" id="KW-0560">Oxidoreductase</keyword>
<evidence type="ECO:0000259" key="8">
    <source>
        <dbReference type="PROSITE" id="PS51410"/>
    </source>
</evidence>
<evidence type="ECO:0000256" key="6">
    <source>
        <dbReference type="ARBA" id="ARBA00023004"/>
    </source>
</evidence>
<dbReference type="EC" id="1.14.16.1" evidence="3"/>
<dbReference type="Proteomes" id="UP000663829">
    <property type="component" value="Unassembled WGS sequence"/>
</dbReference>
<feature type="domain" description="Biopterin-dependent aromatic amino acid hydroxylase family profile" evidence="8">
    <location>
        <begin position="1"/>
        <end position="88"/>
    </location>
</feature>
<sequence>MPFDPARAAVQPYPITAFQPIYFLAESFKDAKGKIRQYATEIPRPFSVHYNSYTESIEVINNKEQIVNMFRMLRGEMDILYDALKKLGVPNDPTDETSS</sequence>
<evidence type="ECO:0000313" key="11">
    <source>
        <dbReference type="Proteomes" id="UP000663829"/>
    </source>
</evidence>
<dbReference type="OrthoDB" id="983542at2759"/>
<dbReference type="Proteomes" id="UP000681722">
    <property type="component" value="Unassembled WGS sequence"/>
</dbReference>
<gene>
    <name evidence="9" type="ORF">GPM918_LOCUS24377</name>
    <name evidence="10" type="ORF">SRO942_LOCUS24376</name>
</gene>
<dbReference type="InterPro" id="IPR036951">
    <property type="entry name" value="ArAA_hydroxylase_sf"/>
</dbReference>
<keyword evidence="11" id="KW-1185">Reference proteome</keyword>
<dbReference type="Gene3D" id="1.10.800.10">
    <property type="entry name" value="Aromatic amino acid hydroxylase"/>
    <property type="match status" value="1"/>
</dbReference>
<evidence type="ECO:0000256" key="2">
    <source>
        <dbReference type="ARBA" id="ARBA00009712"/>
    </source>
</evidence>
<dbReference type="GO" id="GO:0004505">
    <property type="term" value="F:phenylalanine 4-monooxygenase activity"/>
    <property type="evidence" value="ECO:0007669"/>
    <property type="project" value="UniProtKB-EC"/>
</dbReference>
<accession>A0A814XI89</accession>
<keyword evidence="6" id="KW-0408">Iron</keyword>
<comment type="caution">
    <text evidence="9">The sequence shown here is derived from an EMBL/GenBank/DDBJ whole genome shotgun (WGS) entry which is preliminary data.</text>
</comment>
<dbReference type="GO" id="GO:0005506">
    <property type="term" value="F:iron ion binding"/>
    <property type="evidence" value="ECO:0007669"/>
    <property type="project" value="InterPro"/>
</dbReference>
<comment type="similarity">
    <text evidence="2">Belongs to the biopterin-dependent aromatic amino acid hydroxylase family.</text>
</comment>
<comment type="cofactor">
    <cofactor evidence="1">
        <name>Fe(2+)</name>
        <dbReference type="ChEBI" id="CHEBI:29033"/>
    </cofactor>
</comment>
<dbReference type="SUPFAM" id="SSF56534">
    <property type="entry name" value="Aromatic aminoacid monoxygenases, catalytic and oligomerization domains"/>
    <property type="match status" value="1"/>
</dbReference>
<dbReference type="EMBL" id="CAJOBC010009059">
    <property type="protein sequence ID" value="CAF3978274.1"/>
    <property type="molecule type" value="Genomic_DNA"/>
</dbReference>
<evidence type="ECO:0000256" key="4">
    <source>
        <dbReference type="ARBA" id="ARBA00022723"/>
    </source>
</evidence>
<dbReference type="PANTHER" id="PTHR11473">
    <property type="entry name" value="AROMATIC AMINO ACID HYDROXYLASE"/>
    <property type="match status" value="1"/>
</dbReference>
<dbReference type="InterPro" id="IPR036329">
    <property type="entry name" value="Aro-AA_hydroxylase_C_sf"/>
</dbReference>